<evidence type="ECO:0000256" key="1">
    <source>
        <dbReference type="SAM" id="MobiDB-lite"/>
    </source>
</evidence>
<gene>
    <name evidence="2" type="ORF">GGQ64_003546</name>
</gene>
<proteinExistence type="predicted"/>
<feature type="region of interest" description="Disordered" evidence="1">
    <location>
        <begin position="42"/>
        <end position="84"/>
    </location>
</feature>
<dbReference type="Proteomes" id="UP000574761">
    <property type="component" value="Unassembled WGS sequence"/>
</dbReference>
<evidence type="ECO:0000313" key="2">
    <source>
        <dbReference type="EMBL" id="MBB3978312.1"/>
    </source>
</evidence>
<dbReference type="EMBL" id="JACIEE010000007">
    <property type="protein sequence ID" value="MBB3978312.1"/>
    <property type="molecule type" value="Genomic_DNA"/>
</dbReference>
<sequence>MGVSHCIFSRIEGAGRCSPGLDGLAPSDARVSSLYGLPHPFAPRRAGRGQRMGVEASRRPMSRRLWSGRRCRPSRGNAESGWRPKVTTRRTDDCCMLGSWASWPVAAPCCRGPNCGPDRRRPDGDPGTIGGPAWPIADGQRQ</sequence>
<feature type="region of interest" description="Disordered" evidence="1">
    <location>
        <begin position="116"/>
        <end position="142"/>
    </location>
</feature>
<organism evidence="2 3">
    <name type="scientific">Mycoplana azooxidifex</name>
    <dbReference type="NCBI Taxonomy" id="1636188"/>
    <lineage>
        <taxon>Bacteria</taxon>
        <taxon>Pseudomonadati</taxon>
        <taxon>Pseudomonadota</taxon>
        <taxon>Alphaproteobacteria</taxon>
        <taxon>Hyphomicrobiales</taxon>
        <taxon>Rhizobiaceae</taxon>
        <taxon>Mycoplana</taxon>
    </lineage>
</organism>
<protein>
    <submittedName>
        <fullName evidence="2">Uncharacterized protein</fullName>
    </submittedName>
</protein>
<feature type="compositionally biased region" description="Basic residues" evidence="1">
    <location>
        <begin position="60"/>
        <end position="73"/>
    </location>
</feature>
<reference evidence="2 3" key="1">
    <citation type="submission" date="2020-08" db="EMBL/GenBank/DDBJ databases">
        <title>Genomic Encyclopedia of Type Strains, Phase IV (KMG-IV): sequencing the most valuable type-strain genomes for metagenomic binning, comparative biology and taxonomic classification.</title>
        <authorList>
            <person name="Goeker M."/>
        </authorList>
    </citation>
    <scope>NUCLEOTIDE SEQUENCE [LARGE SCALE GENOMIC DNA]</scope>
    <source>
        <strain evidence="2 3">DSM 100211</strain>
    </source>
</reference>
<comment type="caution">
    <text evidence="2">The sequence shown here is derived from an EMBL/GenBank/DDBJ whole genome shotgun (WGS) entry which is preliminary data.</text>
</comment>
<keyword evidence="3" id="KW-1185">Reference proteome</keyword>
<dbReference type="AlphaFoldDB" id="A0A7W6DCW1"/>
<name>A0A7W6DCW1_9HYPH</name>
<accession>A0A7W6DCW1</accession>
<evidence type="ECO:0000313" key="3">
    <source>
        <dbReference type="Proteomes" id="UP000574761"/>
    </source>
</evidence>